<dbReference type="EMBL" id="HE616748">
    <property type="protein sequence ID" value="CCE93670.1"/>
    <property type="molecule type" value="Genomic_DNA"/>
</dbReference>
<dbReference type="GeneID" id="11504886"/>
<dbReference type="GO" id="GO:0016616">
    <property type="term" value="F:oxidoreductase activity, acting on the CH-OH group of donors, NAD or NADP as acceptor"/>
    <property type="evidence" value="ECO:0007669"/>
    <property type="project" value="TreeGrafter"/>
</dbReference>
<accession>G8ZXQ3</accession>
<dbReference type="OrthoDB" id="10253736at2759"/>
<dbReference type="PANTHER" id="PTHR24322">
    <property type="entry name" value="PKSB"/>
    <property type="match status" value="1"/>
</dbReference>
<dbReference type="AlphaFoldDB" id="G8ZXQ3"/>
<dbReference type="RefSeq" id="XP_003682881.1">
    <property type="nucleotide sequence ID" value="XM_003682833.1"/>
</dbReference>
<dbReference type="Proteomes" id="UP000005627">
    <property type="component" value="Chromosome 7"/>
</dbReference>
<dbReference type="GO" id="GO:0009200">
    <property type="term" value="P:deoxyribonucleoside triphosphate metabolic process"/>
    <property type="evidence" value="ECO:0007669"/>
    <property type="project" value="EnsemblFungi"/>
</dbReference>
<sequence length="293" mass="32510">MLSNALYNAANALYGTFGAGKRLDEKSGAVLIIGGSSDGLGIELCSTLAIDDKVYIINIDSRDMELILNFKDAAVVAKYYRFIPCRDLSNADLVLEALNQVKNLKLPITLFINNVQVGFRTIYSNNFSIGYRGIPRLQQFASANVTNIMIATKFFLNEIVPQTEKSTHGNVNFYIVNLTTVLTLDAPEYGMEYVSSKAALNQFHDGLTSELAVKSTRKRIKTLLIYLPHAPNGHAWEMMSTDLCEQVVECLKMGRRGCAMLRAEDETASGDLHGKIRNGYRYRAGGLKSKWTT</sequence>
<dbReference type="FunCoup" id="G8ZXQ3">
    <property type="interactions" value="38"/>
</dbReference>
<dbReference type="InParanoid" id="G8ZXQ3"/>
<name>G8ZXQ3_TORDE</name>
<dbReference type="HOGENOM" id="CLU_064112_0_0_1"/>
<reference evidence="1 2" key="1">
    <citation type="journal article" date="2011" name="Proc. Natl. Acad. Sci. U.S.A.">
        <title>Evolutionary erosion of yeast sex chromosomes by mating-type switching accidents.</title>
        <authorList>
            <person name="Gordon J.L."/>
            <person name="Armisen D."/>
            <person name="Proux-Wera E."/>
            <person name="Oheigeartaigh S.S."/>
            <person name="Byrne K.P."/>
            <person name="Wolfe K.H."/>
        </authorList>
    </citation>
    <scope>NUCLEOTIDE SEQUENCE [LARGE SCALE GENOMIC DNA]</scope>
    <source>
        <strain evidence="2">ATCC 10662 / CBS 1146 / NBRC 0425 / NCYC 2629 / NRRL Y-866</strain>
    </source>
</reference>
<dbReference type="KEGG" id="tdl:TDEL_0G03030"/>
<protein>
    <recommendedName>
        <fullName evidence="3">Oxidoreductase</fullName>
    </recommendedName>
</protein>
<keyword evidence="2" id="KW-1185">Reference proteome</keyword>
<dbReference type="eggNOG" id="ENOG502S2NP">
    <property type="taxonomic scope" value="Eukaryota"/>
</dbReference>
<evidence type="ECO:0000313" key="2">
    <source>
        <dbReference type="Proteomes" id="UP000005627"/>
    </source>
</evidence>
<organism evidence="1 2">
    <name type="scientific">Torulaspora delbrueckii</name>
    <name type="common">Yeast</name>
    <name type="synonym">Candida colliculosa</name>
    <dbReference type="NCBI Taxonomy" id="4950"/>
    <lineage>
        <taxon>Eukaryota</taxon>
        <taxon>Fungi</taxon>
        <taxon>Dikarya</taxon>
        <taxon>Ascomycota</taxon>
        <taxon>Saccharomycotina</taxon>
        <taxon>Saccharomycetes</taxon>
        <taxon>Saccharomycetales</taxon>
        <taxon>Saccharomycetaceae</taxon>
        <taxon>Torulaspora</taxon>
    </lineage>
</organism>
<dbReference type="SUPFAM" id="SSF51735">
    <property type="entry name" value="NAD(P)-binding Rossmann-fold domains"/>
    <property type="match status" value="1"/>
</dbReference>
<evidence type="ECO:0008006" key="3">
    <source>
        <dbReference type="Google" id="ProtNLM"/>
    </source>
</evidence>
<dbReference type="Gene3D" id="3.40.50.720">
    <property type="entry name" value="NAD(P)-binding Rossmann-like Domain"/>
    <property type="match status" value="1"/>
</dbReference>
<dbReference type="InterPro" id="IPR036291">
    <property type="entry name" value="NAD(P)-bd_dom_sf"/>
</dbReference>
<dbReference type="InterPro" id="IPR002347">
    <property type="entry name" value="SDR_fam"/>
</dbReference>
<dbReference type="PANTHER" id="PTHR24322:SF744">
    <property type="entry name" value="OXIDOREDUCTASE-LIKE PROTEIN SRL4"/>
    <property type="match status" value="1"/>
</dbReference>
<gene>
    <name evidence="1" type="primary">TDEL0G03030</name>
    <name evidence="1" type="ORF">TDEL_0G03030</name>
</gene>
<proteinExistence type="predicted"/>
<evidence type="ECO:0000313" key="1">
    <source>
        <dbReference type="EMBL" id="CCE93670.1"/>
    </source>
</evidence>
<dbReference type="STRING" id="1076872.G8ZXQ3"/>
<dbReference type="Pfam" id="PF00106">
    <property type="entry name" value="adh_short"/>
    <property type="match status" value="1"/>
</dbReference>